<dbReference type="GeneID" id="58718577"/>
<dbReference type="eggNOG" id="COG4767">
    <property type="taxonomic scope" value="Bacteria"/>
</dbReference>
<dbReference type="InterPro" id="IPR006976">
    <property type="entry name" value="VanZ-like"/>
</dbReference>
<dbReference type="Proteomes" id="UP000029844">
    <property type="component" value="Unassembled WGS sequence"/>
</dbReference>
<keyword evidence="1" id="KW-0812">Transmembrane</keyword>
<evidence type="ECO:0000313" key="6">
    <source>
        <dbReference type="Proteomes" id="UP000029844"/>
    </source>
</evidence>
<comment type="caution">
    <text evidence="3">The sequence shown here is derived from an EMBL/GenBank/DDBJ whole genome shotgun (WGS) entry which is preliminary data.</text>
</comment>
<feature type="transmembrane region" description="Helical" evidence="1">
    <location>
        <begin position="32"/>
        <end position="51"/>
    </location>
</feature>
<dbReference type="PANTHER" id="PTHR36834:SF1">
    <property type="entry name" value="INTEGRAL MEMBRANE PROTEIN"/>
    <property type="match status" value="1"/>
</dbReference>
<evidence type="ECO:0000313" key="5">
    <source>
        <dbReference type="EMBL" id="MBC1617327.1"/>
    </source>
</evidence>
<name>A0A099VXX7_9LIST</name>
<evidence type="ECO:0000313" key="4">
    <source>
        <dbReference type="EMBL" id="MBC1402230.1"/>
    </source>
</evidence>
<feature type="transmembrane region" description="Helical" evidence="1">
    <location>
        <begin position="159"/>
        <end position="180"/>
    </location>
</feature>
<reference evidence="7 8" key="2">
    <citation type="submission" date="2020-03" db="EMBL/GenBank/DDBJ databases">
        <title>Soil Listeria distribution.</title>
        <authorList>
            <person name="Liao J."/>
            <person name="Wiedmann M."/>
        </authorList>
    </citation>
    <scope>NUCLEOTIDE SEQUENCE [LARGE SCALE GENOMIC DNA]</scope>
    <source>
        <strain evidence="5 8">FSL L7-1299</strain>
        <strain evidence="4 7">FSL L7-1658</strain>
    </source>
</reference>
<dbReference type="EMBL" id="JAARPT010000006">
    <property type="protein sequence ID" value="MBC1402230.1"/>
    <property type="molecule type" value="Genomic_DNA"/>
</dbReference>
<feature type="transmembrane region" description="Helical" evidence="1">
    <location>
        <begin position="126"/>
        <end position="147"/>
    </location>
</feature>
<dbReference type="EMBL" id="JNFA01000029">
    <property type="protein sequence ID" value="KGL38404.1"/>
    <property type="molecule type" value="Genomic_DNA"/>
</dbReference>
<evidence type="ECO:0000259" key="2">
    <source>
        <dbReference type="Pfam" id="PF04892"/>
    </source>
</evidence>
<keyword evidence="6" id="KW-1185">Reference proteome</keyword>
<sequence length="188" mass="21680">MVTAEEWIWILIIIYAILLRYWIRKKVPISRIIFSTTMYVYLACVAGYTILPVRIDPGLTEGGNWYLGINLIPFASIYDTYVNTVYMGMNIRIGISQIVGNIIMFIPLGCLYPLCSKYHVTWKRMLCTAFVLSLSIEICQLLQNIFYQAAYRSADVDDLIWNTTGGLVGYALFLLCKPIFKKLKVYHF</sequence>
<evidence type="ECO:0000313" key="8">
    <source>
        <dbReference type="Proteomes" id="UP000574104"/>
    </source>
</evidence>
<dbReference type="RefSeq" id="WP_036087755.1">
    <property type="nucleotide sequence ID" value="NZ_CBCSHQ010000007.1"/>
</dbReference>
<evidence type="ECO:0000313" key="3">
    <source>
        <dbReference type="EMBL" id="KGL38404.1"/>
    </source>
</evidence>
<organism evidence="3 6">
    <name type="scientific">Listeria booriae</name>
    <dbReference type="NCBI Taxonomy" id="1552123"/>
    <lineage>
        <taxon>Bacteria</taxon>
        <taxon>Bacillati</taxon>
        <taxon>Bacillota</taxon>
        <taxon>Bacilli</taxon>
        <taxon>Bacillales</taxon>
        <taxon>Listeriaceae</taxon>
        <taxon>Listeria</taxon>
    </lineage>
</organism>
<evidence type="ECO:0000256" key="1">
    <source>
        <dbReference type="SAM" id="Phobius"/>
    </source>
</evidence>
<feature type="domain" description="VanZ-like" evidence="2">
    <location>
        <begin position="39"/>
        <end position="176"/>
    </location>
</feature>
<keyword evidence="1" id="KW-0472">Membrane</keyword>
<evidence type="ECO:0000313" key="7">
    <source>
        <dbReference type="Proteomes" id="UP000544413"/>
    </source>
</evidence>
<dbReference type="Proteomes" id="UP000574104">
    <property type="component" value="Unassembled WGS sequence"/>
</dbReference>
<dbReference type="Proteomes" id="UP000544413">
    <property type="component" value="Unassembled WGS sequence"/>
</dbReference>
<gene>
    <name evidence="3" type="ORF">EP57_14635</name>
    <name evidence="4" type="ORF">HB836_11625</name>
    <name evidence="5" type="ORF">HB904_14065</name>
</gene>
<keyword evidence="1" id="KW-1133">Transmembrane helix</keyword>
<accession>A0A099VXX7</accession>
<dbReference type="STRING" id="1552123.EP57_14635"/>
<protein>
    <recommendedName>
        <fullName evidence="2">VanZ-like domain-containing protein</fullName>
    </recommendedName>
</protein>
<feature type="transmembrane region" description="Helical" evidence="1">
    <location>
        <begin position="93"/>
        <end position="114"/>
    </location>
</feature>
<feature type="transmembrane region" description="Helical" evidence="1">
    <location>
        <begin position="6"/>
        <end position="23"/>
    </location>
</feature>
<dbReference type="EMBL" id="JAARSH010000010">
    <property type="protein sequence ID" value="MBC1617327.1"/>
    <property type="molecule type" value="Genomic_DNA"/>
</dbReference>
<dbReference type="InterPro" id="IPR053150">
    <property type="entry name" value="Teicoplanin_resist-assoc"/>
</dbReference>
<dbReference type="AlphaFoldDB" id="A0A099VXX7"/>
<dbReference type="Pfam" id="PF04892">
    <property type="entry name" value="VanZ"/>
    <property type="match status" value="1"/>
</dbReference>
<reference evidence="3 6" key="1">
    <citation type="submission" date="2014-05" db="EMBL/GenBank/DDBJ databases">
        <title>Novel Listeriaceae from food processing environments.</title>
        <authorList>
            <person name="den Bakker H.C."/>
        </authorList>
    </citation>
    <scope>NUCLEOTIDE SEQUENCE [LARGE SCALE GENOMIC DNA]</scope>
    <source>
        <strain evidence="3 6">FSL A5-0281</strain>
    </source>
</reference>
<dbReference type="PANTHER" id="PTHR36834">
    <property type="entry name" value="MEMBRANE PROTEIN-RELATED"/>
    <property type="match status" value="1"/>
</dbReference>
<dbReference type="OrthoDB" id="4822551at2"/>
<proteinExistence type="predicted"/>